<keyword evidence="4" id="KW-1185">Reference proteome</keyword>
<name>A0A401YFZ9_9ACTN</name>
<gene>
    <name evidence="3" type="ORF">EHYA_01185</name>
</gene>
<dbReference type="AlphaFoldDB" id="A0A401YFZ9"/>
<dbReference type="PANTHER" id="PTHR43162:SF1">
    <property type="entry name" value="PRESTALK A DIFFERENTIATION PROTEIN A"/>
    <property type="match status" value="1"/>
</dbReference>
<dbReference type="InterPro" id="IPR008030">
    <property type="entry name" value="NmrA-like"/>
</dbReference>
<feature type="region of interest" description="Disordered" evidence="1">
    <location>
        <begin position="1"/>
        <end position="20"/>
    </location>
</feature>
<dbReference type="PANTHER" id="PTHR43162">
    <property type="match status" value="1"/>
</dbReference>
<feature type="domain" description="NmrA-like" evidence="2">
    <location>
        <begin position="12"/>
        <end position="224"/>
    </location>
</feature>
<dbReference type="InterPro" id="IPR051604">
    <property type="entry name" value="Ergot_Alk_Oxidoreductase"/>
</dbReference>
<evidence type="ECO:0000313" key="4">
    <source>
        <dbReference type="Proteomes" id="UP000286931"/>
    </source>
</evidence>
<dbReference type="EMBL" id="BIFH01000014">
    <property type="protein sequence ID" value="GCD93541.1"/>
    <property type="molecule type" value="Genomic_DNA"/>
</dbReference>
<evidence type="ECO:0000259" key="2">
    <source>
        <dbReference type="Pfam" id="PF05368"/>
    </source>
</evidence>
<sequence length="288" mass="30033">MTTTTRPASRHPILVLGGTGKTGSRAAAALRARGADVRVASRSTEVPFDWSDESTWDRVLDGVRAVYLVPLDGAEAGPAFVRRAVAAGVERVVLLSARGVDTPGYFAPDDPATRARLDLEAAVRDAGPAWTILRPGWFAQNFSEGLFRDGVRAGELVLPTGTAAVSFVDTEDIGAVAAAALLDPGHDGETYELSGPRALTFDAALAEIAAAGGRRADYVAADPDEYAAALIAQGVPEVEVAMWTSALGSIHRGLEAAISDGVPRALGRPARDFTEFVRSAAPTGAWTP</sequence>
<evidence type="ECO:0000256" key="1">
    <source>
        <dbReference type="SAM" id="MobiDB-lite"/>
    </source>
</evidence>
<dbReference type="OrthoDB" id="3250520at2"/>
<proteinExistence type="predicted"/>
<organism evidence="3 4">
    <name type="scientific">Embleya hyalina</name>
    <dbReference type="NCBI Taxonomy" id="516124"/>
    <lineage>
        <taxon>Bacteria</taxon>
        <taxon>Bacillati</taxon>
        <taxon>Actinomycetota</taxon>
        <taxon>Actinomycetes</taxon>
        <taxon>Kitasatosporales</taxon>
        <taxon>Streptomycetaceae</taxon>
        <taxon>Embleya</taxon>
    </lineage>
</organism>
<dbReference type="RefSeq" id="WP_126635820.1">
    <property type="nucleotide sequence ID" value="NZ_BIFH01000014.1"/>
</dbReference>
<comment type="caution">
    <text evidence="3">The sequence shown here is derived from an EMBL/GenBank/DDBJ whole genome shotgun (WGS) entry which is preliminary data.</text>
</comment>
<accession>A0A401YFZ9</accession>
<evidence type="ECO:0000313" key="3">
    <source>
        <dbReference type="EMBL" id="GCD93541.1"/>
    </source>
</evidence>
<dbReference type="Proteomes" id="UP000286931">
    <property type="component" value="Unassembled WGS sequence"/>
</dbReference>
<dbReference type="Gene3D" id="3.40.50.720">
    <property type="entry name" value="NAD(P)-binding Rossmann-like Domain"/>
    <property type="match status" value="1"/>
</dbReference>
<reference evidence="3 4" key="1">
    <citation type="submission" date="2018-12" db="EMBL/GenBank/DDBJ databases">
        <title>Draft genome sequence of Embleya hyalina NBRC 13850T.</title>
        <authorList>
            <person name="Komaki H."/>
            <person name="Hosoyama A."/>
            <person name="Kimura A."/>
            <person name="Ichikawa N."/>
            <person name="Tamura T."/>
        </authorList>
    </citation>
    <scope>NUCLEOTIDE SEQUENCE [LARGE SCALE GENOMIC DNA]</scope>
    <source>
        <strain evidence="3 4">NBRC 13850</strain>
    </source>
</reference>
<dbReference type="SUPFAM" id="SSF51735">
    <property type="entry name" value="NAD(P)-binding Rossmann-fold domains"/>
    <property type="match status" value="1"/>
</dbReference>
<dbReference type="Pfam" id="PF05368">
    <property type="entry name" value="NmrA"/>
    <property type="match status" value="1"/>
</dbReference>
<protein>
    <submittedName>
        <fullName evidence="3">NmrA family protein</fullName>
    </submittedName>
</protein>
<dbReference type="InterPro" id="IPR036291">
    <property type="entry name" value="NAD(P)-bd_dom_sf"/>
</dbReference>
<dbReference type="Gene3D" id="3.90.25.10">
    <property type="entry name" value="UDP-galactose 4-epimerase, domain 1"/>
    <property type="match status" value="1"/>
</dbReference>